<organism evidence="2 3">
    <name type="scientific">Malus baccata</name>
    <name type="common">Siberian crab apple</name>
    <name type="synonym">Pyrus baccata</name>
    <dbReference type="NCBI Taxonomy" id="106549"/>
    <lineage>
        <taxon>Eukaryota</taxon>
        <taxon>Viridiplantae</taxon>
        <taxon>Streptophyta</taxon>
        <taxon>Embryophyta</taxon>
        <taxon>Tracheophyta</taxon>
        <taxon>Spermatophyta</taxon>
        <taxon>Magnoliopsida</taxon>
        <taxon>eudicotyledons</taxon>
        <taxon>Gunneridae</taxon>
        <taxon>Pentapetalae</taxon>
        <taxon>rosids</taxon>
        <taxon>fabids</taxon>
        <taxon>Rosales</taxon>
        <taxon>Rosaceae</taxon>
        <taxon>Amygdaloideae</taxon>
        <taxon>Maleae</taxon>
        <taxon>Malus</taxon>
    </lineage>
</organism>
<protein>
    <submittedName>
        <fullName evidence="2">Uncharacterized protein</fullName>
    </submittedName>
</protein>
<comment type="caution">
    <text evidence="2">The sequence shown here is derived from an EMBL/GenBank/DDBJ whole genome shotgun (WGS) entry which is preliminary data.</text>
</comment>
<keyword evidence="3" id="KW-1185">Reference proteome</keyword>
<evidence type="ECO:0000313" key="3">
    <source>
        <dbReference type="Proteomes" id="UP000315295"/>
    </source>
</evidence>
<evidence type="ECO:0000256" key="1">
    <source>
        <dbReference type="SAM" id="MobiDB-lite"/>
    </source>
</evidence>
<sequence>MLVANWTRGRGRTTMTKEISRSCNSSTSPLPQKIPYLRRCHNSLNQLPDPRIRPNVGSMLRMLSPDLTISRFNEIKSIPFRPPNKVVRSCKITKVGTNNRQTIDRRNNIGD</sequence>
<feature type="compositionally biased region" description="Polar residues" evidence="1">
    <location>
        <begin position="13"/>
        <end position="30"/>
    </location>
</feature>
<dbReference type="EMBL" id="VIEB01000614">
    <property type="protein sequence ID" value="TQD84981.1"/>
    <property type="molecule type" value="Genomic_DNA"/>
</dbReference>
<reference evidence="2 3" key="1">
    <citation type="journal article" date="2019" name="G3 (Bethesda)">
        <title>Sequencing of a Wild Apple (Malus baccata) Genome Unravels the Differences Between Cultivated and Wild Apple Species Regarding Disease Resistance and Cold Tolerance.</title>
        <authorList>
            <person name="Chen X."/>
        </authorList>
    </citation>
    <scope>NUCLEOTIDE SEQUENCE [LARGE SCALE GENOMIC DNA]</scope>
    <source>
        <strain evidence="3">cv. Shandingzi</strain>
        <tissue evidence="2">Leaves</tissue>
    </source>
</reference>
<dbReference type="Proteomes" id="UP000315295">
    <property type="component" value="Unassembled WGS sequence"/>
</dbReference>
<name>A0A540LES8_MALBA</name>
<dbReference type="AlphaFoldDB" id="A0A540LES8"/>
<proteinExistence type="predicted"/>
<evidence type="ECO:0000313" key="2">
    <source>
        <dbReference type="EMBL" id="TQD84981.1"/>
    </source>
</evidence>
<gene>
    <name evidence="2" type="ORF">C1H46_029497</name>
</gene>
<accession>A0A540LES8</accession>
<feature type="region of interest" description="Disordered" evidence="1">
    <location>
        <begin position="1"/>
        <end position="31"/>
    </location>
</feature>